<dbReference type="Pfam" id="PF01547">
    <property type="entry name" value="SBP_bac_1"/>
    <property type="match status" value="1"/>
</dbReference>
<comment type="caution">
    <text evidence="6">The sequence shown here is derived from an EMBL/GenBank/DDBJ whole genome shotgun (WGS) entry which is preliminary data.</text>
</comment>
<evidence type="ECO:0000256" key="5">
    <source>
        <dbReference type="SAM" id="SignalP"/>
    </source>
</evidence>
<comment type="similarity">
    <text evidence="2">Belongs to the bacterial solute-binding protein 1 family.</text>
</comment>
<evidence type="ECO:0000256" key="2">
    <source>
        <dbReference type="ARBA" id="ARBA00008520"/>
    </source>
</evidence>
<dbReference type="EMBL" id="JBEQCT010000005">
    <property type="protein sequence ID" value="MFM2485827.1"/>
    <property type="molecule type" value="Genomic_DNA"/>
</dbReference>
<dbReference type="InterPro" id="IPR006059">
    <property type="entry name" value="SBP"/>
</dbReference>
<protein>
    <submittedName>
        <fullName evidence="6">ABC transporter substrate-binding protein</fullName>
    </submittedName>
</protein>
<name>A0ABW9G8H2_9GAMM</name>
<keyword evidence="3" id="KW-0813">Transport</keyword>
<keyword evidence="4 5" id="KW-0732">Signal</keyword>
<comment type="subcellular location">
    <subcellularLocation>
        <location evidence="1">Periplasm</location>
    </subcellularLocation>
</comment>
<sequence length="456" mass="50816">MRYFLSMVCRGISSLILLLALTSMSAQATTIEFWTAQTQTDRLNTIHLLTSTFSALHPNITIHVVPVDENEMAQQLAAASASKTLPQVIEVNSEIIMAIGQQGISDTQSMQQSVQQIGLKRFLPGVVTMLQGRHRQQFGIPFHGWVQGIWYRKDWFKEHHLAAPDNWQHILAAAKALNRPQDNRYGILVGTKIDSYAEQVFTQLALSNNAQEFNSKGQLVFNSPAMLETLKFYRQLAAYTPPGPQTWRARDYYLQGKLGMFFYSTFIMDDLALAEVAKNSLSADHFKDLRGGSFDPTLVKNTGFIATINHRSAASYGTLSGLVALKTTPQQAAATRQFIQFLYQPASYITFLHMAPGGMNPVLQGIANQASFLNDPNGVMKLYDPQQLTQILGGLSHIRSFSLVDGKTIPVSGTIFAKQIIPKMIYRTTIEKMPAKQSLDIATTQIQQLLRQAQNK</sequence>
<evidence type="ECO:0000256" key="3">
    <source>
        <dbReference type="ARBA" id="ARBA00022448"/>
    </source>
</evidence>
<dbReference type="Gene3D" id="3.40.190.10">
    <property type="entry name" value="Periplasmic binding protein-like II"/>
    <property type="match status" value="1"/>
</dbReference>
<proteinExistence type="inferred from homology"/>
<accession>A0ABW9G8H2</accession>
<keyword evidence="7" id="KW-1185">Reference proteome</keyword>
<evidence type="ECO:0000256" key="1">
    <source>
        <dbReference type="ARBA" id="ARBA00004418"/>
    </source>
</evidence>
<feature type="chain" id="PRO_5045853215" evidence="5">
    <location>
        <begin position="29"/>
        <end position="456"/>
    </location>
</feature>
<dbReference type="Proteomes" id="UP001629953">
    <property type="component" value="Unassembled WGS sequence"/>
</dbReference>
<organism evidence="6 7">
    <name type="scientific">Celerinatantimonas yamalensis</name>
    <dbReference type="NCBI Taxonomy" id="559956"/>
    <lineage>
        <taxon>Bacteria</taxon>
        <taxon>Pseudomonadati</taxon>
        <taxon>Pseudomonadota</taxon>
        <taxon>Gammaproteobacteria</taxon>
        <taxon>Celerinatantimonadaceae</taxon>
        <taxon>Celerinatantimonas</taxon>
    </lineage>
</organism>
<evidence type="ECO:0000313" key="6">
    <source>
        <dbReference type="EMBL" id="MFM2485827.1"/>
    </source>
</evidence>
<evidence type="ECO:0000313" key="7">
    <source>
        <dbReference type="Proteomes" id="UP001629953"/>
    </source>
</evidence>
<gene>
    <name evidence="6" type="ORF">ABUE30_12310</name>
</gene>
<dbReference type="InterPro" id="IPR050490">
    <property type="entry name" value="Bact_solute-bd_prot1"/>
</dbReference>
<dbReference type="PANTHER" id="PTHR43649:SF34">
    <property type="entry name" value="ABC TRANSPORTER PERIPLASMIC-BINDING PROTEIN YCJN-RELATED"/>
    <property type="match status" value="1"/>
</dbReference>
<dbReference type="SUPFAM" id="SSF53850">
    <property type="entry name" value="Periplasmic binding protein-like II"/>
    <property type="match status" value="1"/>
</dbReference>
<dbReference type="RefSeq" id="WP_408624077.1">
    <property type="nucleotide sequence ID" value="NZ_JBEQCT010000005.1"/>
</dbReference>
<reference evidence="6 7" key="1">
    <citation type="journal article" date="2013" name="Int. J. Syst. Evol. Microbiol.">
        <title>Celerinatantimonas yamalensis sp. nov., a cold-adapted diazotrophic bacterium from a cold permafrost brine.</title>
        <authorList>
            <person name="Shcherbakova V."/>
            <person name="Chuvilskaya N."/>
            <person name="Rivkina E."/>
            <person name="Demidov N."/>
            <person name="Uchaeva V."/>
            <person name="Suetin S."/>
            <person name="Suzina N."/>
            <person name="Gilichinsky D."/>
        </authorList>
    </citation>
    <scope>NUCLEOTIDE SEQUENCE [LARGE SCALE GENOMIC DNA]</scope>
    <source>
        <strain evidence="6 7">C7</strain>
    </source>
</reference>
<evidence type="ECO:0000256" key="4">
    <source>
        <dbReference type="ARBA" id="ARBA00022729"/>
    </source>
</evidence>
<feature type="signal peptide" evidence="5">
    <location>
        <begin position="1"/>
        <end position="28"/>
    </location>
</feature>
<dbReference type="PANTHER" id="PTHR43649">
    <property type="entry name" value="ARABINOSE-BINDING PROTEIN-RELATED"/>
    <property type="match status" value="1"/>
</dbReference>